<dbReference type="InterPro" id="IPR003736">
    <property type="entry name" value="PAAI_dom"/>
</dbReference>
<dbReference type="EnsemblPlants" id="TraesCS1D02G083700.2">
    <property type="protein sequence ID" value="TraesCS1D02G083700.2"/>
    <property type="gene ID" value="TraesCS1D02G083700"/>
</dbReference>
<dbReference type="FunFam" id="3.10.129.10:FF:000048">
    <property type="entry name" value="14-dihydroxy-2-naphthoyl-CoA thioesterase 1"/>
    <property type="match status" value="1"/>
</dbReference>
<dbReference type="GO" id="GO:0042372">
    <property type="term" value="P:phylloquinone biosynthetic process"/>
    <property type="evidence" value="ECO:0007669"/>
    <property type="project" value="UniProtKB-ARBA"/>
</dbReference>
<keyword evidence="11" id="KW-1185">Reference proteome</keyword>
<feature type="domain" description="Thioesterase" evidence="9">
    <location>
        <begin position="99"/>
        <end position="171"/>
    </location>
</feature>
<comment type="subcellular location">
    <subcellularLocation>
        <location evidence="1">Peroxisome</location>
    </subcellularLocation>
</comment>
<dbReference type="GO" id="GO:0005777">
    <property type="term" value="C:peroxisome"/>
    <property type="evidence" value="ECO:0007669"/>
    <property type="project" value="UniProtKB-SubCell"/>
</dbReference>
<reference evidence="10" key="2">
    <citation type="submission" date="2018-10" db="UniProtKB">
        <authorList>
            <consortium name="EnsemblPlants"/>
        </authorList>
    </citation>
    <scope>IDENTIFICATION</scope>
</reference>
<gene>
    <name evidence="10" type="primary">LOC123165528</name>
</gene>
<evidence type="ECO:0000256" key="1">
    <source>
        <dbReference type="ARBA" id="ARBA00004275"/>
    </source>
</evidence>
<dbReference type="PANTHER" id="PTHR43240">
    <property type="entry name" value="1,4-DIHYDROXY-2-NAPHTHOYL-COA THIOESTERASE 1"/>
    <property type="match status" value="1"/>
</dbReference>
<dbReference type="Pfam" id="PF03061">
    <property type="entry name" value="4HBT"/>
    <property type="match status" value="1"/>
</dbReference>
<dbReference type="PaxDb" id="4565-Traes_1DS_0A07E614A.1"/>
<dbReference type="Gramene" id="TraesRN1D0100196400.2">
    <property type="protein sequence ID" value="TraesRN1D0100196400.2"/>
    <property type="gene ID" value="TraesRN1D0100196400"/>
</dbReference>
<dbReference type="OrthoDB" id="46529at2759"/>
<proteinExistence type="inferred from homology"/>
<accession>A0A3B5ZR84</accession>
<evidence type="ECO:0000256" key="2">
    <source>
        <dbReference type="ARBA" id="ARBA00022801"/>
    </source>
</evidence>
<evidence type="ECO:0000313" key="11">
    <source>
        <dbReference type="Proteomes" id="UP000019116"/>
    </source>
</evidence>
<dbReference type="Gramene" id="TraesCS1D02G083700.2">
    <property type="protein sequence ID" value="TraesCS1D02G083700.2"/>
    <property type="gene ID" value="TraesCS1D02G083700"/>
</dbReference>
<comment type="subunit">
    <text evidence="7">Homotetramers.</text>
</comment>
<dbReference type="Proteomes" id="UP000019116">
    <property type="component" value="Chromosome 1D"/>
</dbReference>
<dbReference type="SMR" id="A0A3B5ZR84"/>
<evidence type="ECO:0000256" key="3">
    <source>
        <dbReference type="ARBA" id="ARBA00023140"/>
    </source>
</evidence>
<protein>
    <recommendedName>
        <fullName evidence="9">Thioesterase domain-containing protein</fullName>
    </recommendedName>
</protein>
<dbReference type="SUPFAM" id="SSF54637">
    <property type="entry name" value="Thioesterase/thiol ester dehydrase-isomerase"/>
    <property type="match status" value="1"/>
</dbReference>
<evidence type="ECO:0000259" key="9">
    <source>
        <dbReference type="Pfam" id="PF03061"/>
    </source>
</evidence>
<evidence type="ECO:0000256" key="5">
    <source>
        <dbReference type="ARBA" id="ARBA00060586"/>
    </source>
</evidence>
<comment type="similarity">
    <text evidence="6">Belongs to the 4-hydroxybenzoyl-CoA thioesterase family. DHNA-CoA hydrolase subfamily.</text>
</comment>
<evidence type="ECO:0000256" key="7">
    <source>
        <dbReference type="ARBA" id="ARBA00066058"/>
    </source>
</evidence>
<comment type="pathway">
    <text evidence="4">Cofactor biosynthesis; phylloquinone biosynthesis.</text>
</comment>
<dbReference type="Gramene" id="TraesCS1D03G0191500.2">
    <property type="protein sequence ID" value="TraesCS1D03G0191500.2.CDS"/>
    <property type="gene ID" value="TraesCS1D03G0191500"/>
</dbReference>
<keyword evidence="2" id="KW-0378">Hydrolase</keyword>
<dbReference type="GO" id="GO:0016787">
    <property type="term" value="F:hydrolase activity"/>
    <property type="evidence" value="ECO:0007669"/>
    <property type="project" value="UniProtKB-KW"/>
</dbReference>
<evidence type="ECO:0000256" key="8">
    <source>
        <dbReference type="SAM" id="MobiDB-lite"/>
    </source>
</evidence>
<evidence type="ECO:0000313" key="10">
    <source>
        <dbReference type="EnsemblPlants" id="TraesCS1D02G083700.2"/>
    </source>
</evidence>
<name>A0A3B5ZR84_WHEAT</name>
<dbReference type="InterPro" id="IPR029069">
    <property type="entry name" value="HotDog_dom_sf"/>
</dbReference>
<reference evidence="10" key="1">
    <citation type="submission" date="2018-08" db="EMBL/GenBank/DDBJ databases">
        <authorList>
            <person name="Rossello M."/>
        </authorList>
    </citation>
    <scope>NUCLEOTIDE SEQUENCE [LARGE SCALE GENOMIC DNA]</scope>
    <source>
        <strain evidence="10">cv. Chinese Spring</strain>
    </source>
</reference>
<keyword evidence="3" id="KW-0576">Peroxisome</keyword>
<comment type="pathway">
    <text evidence="5">Quinol/quinone metabolism; 1,4-dihydroxy-2-naphthoate biosynthesis; 1,4-dihydroxy-2-naphthoate from chorismate: step 7/7.</text>
</comment>
<organism evidence="10">
    <name type="scientific">Triticum aestivum</name>
    <name type="common">Wheat</name>
    <dbReference type="NCBI Taxonomy" id="4565"/>
    <lineage>
        <taxon>Eukaryota</taxon>
        <taxon>Viridiplantae</taxon>
        <taxon>Streptophyta</taxon>
        <taxon>Embryophyta</taxon>
        <taxon>Tracheophyta</taxon>
        <taxon>Spermatophyta</taxon>
        <taxon>Magnoliopsida</taxon>
        <taxon>Liliopsida</taxon>
        <taxon>Poales</taxon>
        <taxon>Poaceae</taxon>
        <taxon>BOP clade</taxon>
        <taxon>Pooideae</taxon>
        <taxon>Triticodae</taxon>
        <taxon>Triticeae</taxon>
        <taxon>Triticinae</taxon>
        <taxon>Triticum</taxon>
    </lineage>
</organism>
<dbReference type="Gene3D" id="3.10.129.10">
    <property type="entry name" value="Hotdog Thioesterase"/>
    <property type="match status" value="1"/>
</dbReference>
<feature type="region of interest" description="Disordered" evidence="8">
    <location>
        <begin position="29"/>
        <end position="64"/>
    </location>
</feature>
<dbReference type="AlphaFoldDB" id="A0A3B5ZR84"/>
<evidence type="ECO:0000256" key="4">
    <source>
        <dbReference type="ARBA" id="ARBA00060572"/>
    </source>
</evidence>
<evidence type="ECO:0000256" key="6">
    <source>
        <dbReference type="ARBA" id="ARBA00061187"/>
    </source>
</evidence>
<dbReference type="InterPro" id="IPR006683">
    <property type="entry name" value="Thioestr_dom"/>
</dbReference>
<dbReference type="PANTHER" id="PTHR43240:SF24">
    <property type="entry name" value="OS05G0137700 PROTEIN"/>
    <property type="match status" value="1"/>
</dbReference>
<dbReference type="CDD" id="cd03443">
    <property type="entry name" value="PaaI_thioesterase"/>
    <property type="match status" value="1"/>
</dbReference>
<dbReference type="NCBIfam" id="TIGR00369">
    <property type="entry name" value="unchar_dom_1"/>
    <property type="match status" value="1"/>
</dbReference>
<sequence>MRYRLPSAVPRLYICWLCSPCSKSTKTTAIRNRAGTPMAGSGESARTSAPSPPGPPPGFGEGAPPDNALHALGFEYTRITGTEVLGRLAVTETCCQPFKILNGGVSALMAESTASIGGYMASGYRRVAGVQLSINHLKPARLGDRIEAKANPIQVGRNVQVWEVQIWLLDPSTSEHKDLVSSARVTLLTNLSTPEEMKSYEKGIKKYAKL</sequence>